<sequence length="69" mass="7682">MQHFGISVMSTEKCQGRTTNLTGVRLISTYLYKMTTKASQCGRPLDSRGRTSATIKDNKERTNNSDVVP</sequence>
<evidence type="ECO:0000256" key="1">
    <source>
        <dbReference type="SAM" id="MobiDB-lite"/>
    </source>
</evidence>
<protein>
    <submittedName>
        <fullName evidence="2">Uncharacterized protein</fullName>
    </submittedName>
</protein>
<proteinExistence type="predicted"/>
<accession>A0A162SRY3</accession>
<dbReference type="Proteomes" id="UP000076858">
    <property type="component" value="Unassembled WGS sequence"/>
</dbReference>
<feature type="region of interest" description="Disordered" evidence="1">
    <location>
        <begin position="40"/>
        <end position="69"/>
    </location>
</feature>
<comment type="caution">
    <text evidence="2">The sequence shown here is derived from an EMBL/GenBank/DDBJ whole genome shotgun (WGS) entry which is preliminary data.</text>
</comment>
<reference evidence="2 3" key="1">
    <citation type="submission" date="2016-03" db="EMBL/GenBank/DDBJ databases">
        <title>EvidentialGene: Evidence-directed Construction of Genes on Genomes.</title>
        <authorList>
            <person name="Gilbert D.G."/>
            <person name="Choi J.-H."/>
            <person name="Mockaitis K."/>
            <person name="Colbourne J."/>
            <person name="Pfrender M."/>
        </authorList>
    </citation>
    <scope>NUCLEOTIDE SEQUENCE [LARGE SCALE GENOMIC DNA]</scope>
    <source>
        <strain evidence="2 3">Xinb3</strain>
        <tissue evidence="2">Complete organism</tissue>
    </source>
</reference>
<evidence type="ECO:0000313" key="2">
    <source>
        <dbReference type="EMBL" id="KZS21576.1"/>
    </source>
</evidence>
<name>A0A162SRY3_9CRUS</name>
<gene>
    <name evidence="2" type="ORF">APZ42_011528</name>
</gene>
<organism evidence="2 3">
    <name type="scientific">Daphnia magna</name>
    <dbReference type="NCBI Taxonomy" id="35525"/>
    <lineage>
        <taxon>Eukaryota</taxon>
        <taxon>Metazoa</taxon>
        <taxon>Ecdysozoa</taxon>
        <taxon>Arthropoda</taxon>
        <taxon>Crustacea</taxon>
        <taxon>Branchiopoda</taxon>
        <taxon>Diplostraca</taxon>
        <taxon>Cladocera</taxon>
        <taxon>Anomopoda</taxon>
        <taxon>Daphniidae</taxon>
        <taxon>Daphnia</taxon>
    </lineage>
</organism>
<keyword evidence="3" id="KW-1185">Reference proteome</keyword>
<dbReference type="EMBL" id="LRGB01000024">
    <property type="protein sequence ID" value="KZS21576.1"/>
    <property type="molecule type" value="Genomic_DNA"/>
</dbReference>
<dbReference type="AlphaFoldDB" id="A0A162SRY3"/>
<evidence type="ECO:0000313" key="3">
    <source>
        <dbReference type="Proteomes" id="UP000076858"/>
    </source>
</evidence>